<feature type="transmembrane region" description="Helical" evidence="1">
    <location>
        <begin position="7"/>
        <end position="28"/>
    </location>
</feature>
<dbReference type="InterPro" id="IPR045584">
    <property type="entry name" value="Pilin-like"/>
</dbReference>
<protein>
    <recommendedName>
        <fullName evidence="3">Type II secretion system protein GspG C-terminal domain-containing protein</fullName>
    </recommendedName>
</protein>
<comment type="caution">
    <text evidence="2">The sequence shown here is derived from an EMBL/GenBank/DDBJ whole genome shotgun (WGS) entry which is preliminary data.</text>
</comment>
<keyword evidence="1" id="KW-0812">Transmembrane</keyword>
<dbReference type="SUPFAM" id="SSF54523">
    <property type="entry name" value="Pili subunits"/>
    <property type="match status" value="1"/>
</dbReference>
<evidence type="ECO:0000313" key="2">
    <source>
        <dbReference type="EMBL" id="KKN49261.1"/>
    </source>
</evidence>
<dbReference type="AlphaFoldDB" id="A0A0F9TJU9"/>
<reference evidence="2" key="1">
    <citation type="journal article" date="2015" name="Nature">
        <title>Complex archaea that bridge the gap between prokaryotes and eukaryotes.</title>
        <authorList>
            <person name="Spang A."/>
            <person name="Saw J.H."/>
            <person name="Jorgensen S.L."/>
            <person name="Zaremba-Niedzwiedzka K."/>
            <person name="Martijn J."/>
            <person name="Lind A.E."/>
            <person name="van Eijk R."/>
            <person name="Schleper C."/>
            <person name="Guy L."/>
            <person name="Ettema T.J."/>
        </authorList>
    </citation>
    <scope>NUCLEOTIDE SEQUENCE</scope>
</reference>
<keyword evidence="1" id="KW-0472">Membrane</keyword>
<dbReference type="InterPro" id="IPR012902">
    <property type="entry name" value="N_methyl_site"/>
</dbReference>
<keyword evidence="1" id="KW-1133">Transmembrane helix</keyword>
<proteinExistence type="predicted"/>
<evidence type="ECO:0008006" key="3">
    <source>
        <dbReference type="Google" id="ProtNLM"/>
    </source>
</evidence>
<name>A0A0F9TJU9_9ZZZZ</name>
<dbReference type="Pfam" id="PF07963">
    <property type="entry name" value="N_methyl"/>
    <property type="match status" value="1"/>
</dbReference>
<evidence type="ECO:0000256" key="1">
    <source>
        <dbReference type="SAM" id="Phobius"/>
    </source>
</evidence>
<gene>
    <name evidence="2" type="ORF">LCGC14_0644580</name>
</gene>
<sequence>MKHRAEGFTLAEIVVIVVIIAVLAAFAVPKLLASTERCKAAEAFEYLTAVRAAQERFHMRRGIYAQDLGLLKVRLPAPGDFVAGKITAGPTGSLKHSWSLTLTRLSPTAGYSDYTVTFTHEGFDQGASTISDHRDINPMQM</sequence>
<organism evidence="2">
    <name type="scientific">marine sediment metagenome</name>
    <dbReference type="NCBI Taxonomy" id="412755"/>
    <lineage>
        <taxon>unclassified sequences</taxon>
        <taxon>metagenomes</taxon>
        <taxon>ecological metagenomes</taxon>
    </lineage>
</organism>
<dbReference type="Gene3D" id="3.30.700.10">
    <property type="entry name" value="Glycoprotein, Type 4 Pilin"/>
    <property type="match status" value="1"/>
</dbReference>
<accession>A0A0F9TJU9</accession>
<dbReference type="EMBL" id="LAZR01001175">
    <property type="protein sequence ID" value="KKN49261.1"/>
    <property type="molecule type" value="Genomic_DNA"/>
</dbReference>